<accession>A0ABW6YJI1</accession>
<keyword evidence="2" id="KW-1185">Reference proteome</keyword>
<dbReference type="RefSeq" id="WP_391936918.1">
    <property type="nucleotide sequence ID" value="NZ_JBIBSM010000018.1"/>
</dbReference>
<dbReference type="Pfam" id="PF13450">
    <property type="entry name" value="NAD_binding_8"/>
    <property type="match status" value="1"/>
</dbReference>
<dbReference type="EMBL" id="JBIBSM010000018">
    <property type="protein sequence ID" value="MFF8280010.1"/>
    <property type="molecule type" value="Genomic_DNA"/>
</dbReference>
<gene>
    <name evidence="1" type="ORF">ACF05T_28600</name>
</gene>
<reference evidence="1 2" key="1">
    <citation type="submission" date="2024-10" db="EMBL/GenBank/DDBJ databases">
        <title>The Natural Products Discovery Center: Release of the First 8490 Sequenced Strains for Exploring Actinobacteria Biosynthetic Diversity.</title>
        <authorList>
            <person name="Kalkreuter E."/>
            <person name="Kautsar S.A."/>
            <person name="Yang D."/>
            <person name="Bader C.D."/>
            <person name="Teijaro C.N."/>
            <person name="Fluegel L."/>
            <person name="Davis C.M."/>
            <person name="Simpson J.R."/>
            <person name="Lauterbach L."/>
            <person name="Steele A.D."/>
            <person name="Gui C."/>
            <person name="Meng S."/>
            <person name="Li G."/>
            <person name="Viehrig K."/>
            <person name="Ye F."/>
            <person name="Su P."/>
            <person name="Kiefer A.F."/>
            <person name="Nichols A."/>
            <person name="Cepeda A.J."/>
            <person name="Yan W."/>
            <person name="Fan B."/>
            <person name="Jiang Y."/>
            <person name="Adhikari A."/>
            <person name="Zheng C.-J."/>
            <person name="Schuster L."/>
            <person name="Cowan T.M."/>
            <person name="Smanski M.J."/>
            <person name="Chevrette M.G."/>
            <person name="De Carvalho L.P.S."/>
            <person name="Shen B."/>
        </authorList>
    </citation>
    <scope>NUCLEOTIDE SEQUENCE [LARGE SCALE GENOMIC DNA]</scope>
    <source>
        <strain evidence="1 2">NPDC015755</strain>
    </source>
</reference>
<dbReference type="SUPFAM" id="SSF51905">
    <property type="entry name" value="FAD/NAD(P)-binding domain"/>
    <property type="match status" value="1"/>
</dbReference>
<protein>
    <submittedName>
        <fullName evidence="1">NAD(P)-binding protein</fullName>
    </submittedName>
</protein>
<dbReference type="InterPro" id="IPR036188">
    <property type="entry name" value="FAD/NAD-bd_sf"/>
</dbReference>
<dbReference type="Proteomes" id="UP001603013">
    <property type="component" value="Unassembled WGS sequence"/>
</dbReference>
<evidence type="ECO:0000313" key="1">
    <source>
        <dbReference type="EMBL" id="MFF8280010.1"/>
    </source>
</evidence>
<comment type="caution">
    <text evidence="1">The sequence shown here is derived from an EMBL/GenBank/DDBJ whole genome shotgun (WGS) entry which is preliminary data.</text>
</comment>
<evidence type="ECO:0000313" key="2">
    <source>
        <dbReference type="Proteomes" id="UP001603013"/>
    </source>
</evidence>
<dbReference type="Gene3D" id="3.50.50.60">
    <property type="entry name" value="FAD/NAD(P)-binding domain"/>
    <property type="match status" value="1"/>
</dbReference>
<organism evidence="1 2">
    <name type="scientific">Streptomyces lateritius</name>
    <dbReference type="NCBI Taxonomy" id="67313"/>
    <lineage>
        <taxon>Bacteria</taxon>
        <taxon>Bacillati</taxon>
        <taxon>Actinomycetota</taxon>
        <taxon>Actinomycetes</taxon>
        <taxon>Kitasatosporales</taxon>
        <taxon>Streptomycetaceae</taxon>
        <taxon>Streptomyces</taxon>
    </lineage>
</organism>
<proteinExistence type="predicted"/>
<sequence length="44" mass="4610">MSNSLQDRPACVCEPFAVGGRHVTVIGAGMAGLVAAYELERLGY</sequence>
<name>A0ABW6YJI1_9ACTN</name>